<feature type="compositionally biased region" description="Polar residues" evidence="4">
    <location>
        <begin position="26"/>
        <end position="45"/>
    </location>
</feature>
<dbReference type="SMART" id="SM00320">
    <property type="entry name" value="WD40"/>
    <property type="match status" value="12"/>
</dbReference>
<dbReference type="Gene3D" id="3.40.50.300">
    <property type="entry name" value="P-loop containing nucleotide triphosphate hydrolases"/>
    <property type="match status" value="1"/>
</dbReference>
<evidence type="ECO:0000313" key="6">
    <source>
        <dbReference type="EMBL" id="OPB40908.1"/>
    </source>
</evidence>
<evidence type="ECO:0000256" key="2">
    <source>
        <dbReference type="ARBA" id="ARBA00022737"/>
    </source>
</evidence>
<dbReference type="InterPro" id="IPR020472">
    <property type="entry name" value="WD40_PAC1"/>
</dbReference>
<gene>
    <name evidence="6" type="ORF">A0O28_0009890</name>
</gene>
<proteinExistence type="predicted"/>
<feature type="domain" description="NACHT" evidence="5">
    <location>
        <begin position="403"/>
        <end position="550"/>
    </location>
</feature>
<dbReference type="SUPFAM" id="SSF52540">
    <property type="entry name" value="P-loop containing nucleoside triphosphate hydrolases"/>
    <property type="match status" value="1"/>
</dbReference>
<dbReference type="InterPro" id="IPR011047">
    <property type="entry name" value="Quinoprotein_ADH-like_sf"/>
</dbReference>
<feature type="repeat" description="WD" evidence="3">
    <location>
        <begin position="1394"/>
        <end position="1426"/>
    </location>
</feature>
<dbReference type="InterPro" id="IPR001680">
    <property type="entry name" value="WD40_rpt"/>
</dbReference>
<dbReference type="OrthoDB" id="538223at2759"/>
<dbReference type="PANTHER" id="PTHR44019:SF8">
    <property type="entry name" value="POC1 CENTRIOLAR PROTEIN HOMOLOG"/>
    <property type="match status" value="1"/>
</dbReference>
<keyword evidence="2" id="KW-0677">Repeat</keyword>
<dbReference type="PROSITE" id="PS00678">
    <property type="entry name" value="WD_REPEATS_1"/>
    <property type="match status" value="2"/>
</dbReference>
<name>A0A1T3CIH4_9HYPO</name>
<evidence type="ECO:0000256" key="1">
    <source>
        <dbReference type="ARBA" id="ARBA00022574"/>
    </source>
</evidence>
<dbReference type="InterPro" id="IPR031359">
    <property type="entry name" value="NACHT_N"/>
</dbReference>
<dbReference type="Gene3D" id="2.130.10.10">
    <property type="entry name" value="YVTN repeat-like/Quinoprotein amine dehydrogenase"/>
    <property type="match status" value="4"/>
</dbReference>
<keyword evidence="7" id="KW-1185">Reference proteome</keyword>
<dbReference type="InterPro" id="IPR019775">
    <property type="entry name" value="WD40_repeat_CS"/>
</dbReference>
<sequence length="1521" mass="170144">MSEKPPSVFRRLRRKFKTEKDPVNGSKLSAASTPTVQSRDASPSRTAVHPTALQQTDSVDIDNDPKLPQAKEPNLETLPSNAAERLWDEAYDAIKHEDAKLVEGYERILSQYLQGHGSTTNSDTSPPNAIIAGSPDARRQQMNQLIRAGLDKTAREAKVKDGLGTAMGIVLSLKDMISTAISAVPQASIAWSGVCIALGVLESAVKETASNRDGIEYVITRIRWYGNVSSVLIDESTLDGAALSGMKSELEKRLVELYKALLLYQMKSVCSYHRNRGYGFLRDLIKLDNWAISVQNIQKAEDSLRQDAEVYGSQQSRSRLELIANHAKTQESEIKSIAKALEEQLRRQISAEDQTCLRELWSHDPYTEKKRIEDTKGGFLQDSFNWILENDHFCQWFEDPSRPLLWIRGDPGKGKTMLLCGIVDNLQKLAPSSLVSFFFCQATDERINNSISVLRGLIFSLVDQQRHLLKHLREHYARQGKSLFEPPSAWYALSDILRSLLSELNNNQKPTCLLVDALDECVNEDMSRLLDFIVKMSNEFPYVKWVVSSRNWPQIIDKLESLGPQAQLSLELNANSVASAVQIYIKQKVSQLSERKGYKKDREEAVRKYLEENADGTFLWVALVCQNLQRVSAWNALSKLKAYPPDLDSFYQQMVNGLAKSSEAEICKRILAVVTVARQPLTLQELIALAETPGELDEKIPAICDLIAQCGSFLTIRDEVVYFVHQSAKDFLVGTNTEQKLFLEIAKANDYMVSRSIDLMSELLRRDMYNLSDLGIHIDDAQALDPNPLTTIGYSCVFWIDHFVESITSKEKTTTTTTEDISQVLVDDTKAFIERKYLFWLEALSLLRRIPDGIMAMRKLLEVWKKDMRYDSTGLIRDAYRFILAAKQTIESFPLQIHPSALLMCPITSRIRQQSLKDPATFFEMKHGMQIGWDSCVQTITGSTPGQLAISPDGKLLASTDGTNTITWDIATGSRLKTLKNPYQKFGTNHRHGKHLLFSPSGQYLAGVDDKWVGIIIWDIASGEPIQRLEGFTHLGCNLSFSPDEKHLAFGSDEDTIIICNIASGRRIRTLENTEGVALVSFSPNGKLLVSCSIGGSIKVWDDAGKCIREKALDEAWKLTSYRLLYLRFSPDLSLLAFLDLNDNIKILDLSSFQYIKVINWDKPKYGEPCMAFLPNRQLALAAANDGVHCNCINIWDIDSNELLRTLRGHVYSLSSVEVSPDGSQLISASTNDRTIRIWDMDPEVDDSKMWEGRGEYYSPMAFSTDGSKFASAYRENSIAILDTATSGRVQTLIGHQGAIGCIASSSDGKLLASASSDNNVKVWNIAENACIQTFEGHIGEITSVKFSPDSQRLASASYVKLSQEANDHTIRIWDLATSSYLILIDCGYVTPKSIDFSKDGKILVSGSDFGTVQVWETISGKCIQTWQHPLPDFGYQSLSAAITPDGKTIASNSAHCLKIWSEIEGKYECVQTLEQHDRYATKVTFSPDGKQLISGSSTDNTTNHSRRLEVLWCQNYASMA</sequence>
<feature type="repeat" description="WD" evidence="3">
    <location>
        <begin position="1293"/>
        <end position="1334"/>
    </location>
</feature>
<organism evidence="6 7">
    <name type="scientific">Trichoderma guizhouense</name>
    <dbReference type="NCBI Taxonomy" id="1491466"/>
    <lineage>
        <taxon>Eukaryota</taxon>
        <taxon>Fungi</taxon>
        <taxon>Dikarya</taxon>
        <taxon>Ascomycota</taxon>
        <taxon>Pezizomycotina</taxon>
        <taxon>Sordariomycetes</taxon>
        <taxon>Hypocreomycetidae</taxon>
        <taxon>Hypocreales</taxon>
        <taxon>Hypocreaceae</taxon>
        <taxon>Trichoderma</taxon>
    </lineage>
</organism>
<comment type="caution">
    <text evidence="6">The sequence shown here is derived from an EMBL/GenBank/DDBJ whole genome shotgun (WGS) entry which is preliminary data.</text>
</comment>
<accession>A0A1T3CIH4</accession>
<dbReference type="PROSITE" id="PS50294">
    <property type="entry name" value="WD_REPEATS_REGION"/>
    <property type="match status" value="3"/>
</dbReference>
<dbReference type="InterPro" id="IPR007111">
    <property type="entry name" value="NACHT_NTPase"/>
</dbReference>
<dbReference type="SUPFAM" id="SSF50998">
    <property type="entry name" value="Quinoprotein alcohol dehydrogenase-like"/>
    <property type="match status" value="2"/>
</dbReference>
<evidence type="ECO:0000256" key="4">
    <source>
        <dbReference type="SAM" id="MobiDB-lite"/>
    </source>
</evidence>
<dbReference type="InterPro" id="IPR056884">
    <property type="entry name" value="NPHP3-like_N"/>
</dbReference>
<feature type="repeat" description="WD" evidence="3">
    <location>
        <begin position="1335"/>
        <end position="1384"/>
    </location>
</feature>
<dbReference type="CDD" id="cd00200">
    <property type="entry name" value="WD40"/>
    <property type="match status" value="2"/>
</dbReference>
<evidence type="ECO:0000259" key="5">
    <source>
        <dbReference type="PROSITE" id="PS50837"/>
    </source>
</evidence>
<dbReference type="PANTHER" id="PTHR44019">
    <property type="entry name" value="WD REPEAT-CONTAINING PROTEIN 55"/>
    <property type="match status" value="1"/>
</dbReference>
<dbReference type="PROSITE" id="PS50837">
    <property type="entry name" value="NACHT"/>
    <property type="match status" value="1"/>
</dbReference>
<feature type="region of interest" description="Disordered" evidence="4">
    <location>
        <begin position="1"/>
        <end position="76"/>
    </location>
</feature>
<dbReference type="Pfam" id="PF17100">
    <property type="entry name" value="NACHT_N"/>
    <property type="match status" value="1"/>
</dbReference>
<dbReference type="PRINTS" id="PR00320">
    <property type="entry name" value="GPROTEINBRPT"/>
</dbReference>
<dbReference type="InterPro" id="IPR050505">
    <property type="entry name" value="WDR55/POC1"/>
</dbReference>
<protein>
    <recommendedName>
        <fullName evidence="5">NACHT domain-containing protein</fullName>
    </recommendedName>
</protein>
<evidence type="ECO:0000313" key="7">
    <source>
        <dbReference type="Proteomes" id="UP000191004"/>
    </source>
</evidence>
<dbReference type="Pfam" id="PF24883">
    <property type="entry name" value="NPHP3_N"/>
    <property type="match status" value="1"/>
</dbReference>
<dbReference type="Pfam" id="PF00400">
    <property type="entry name" value="WD40"/>
    <property type="match status" value="6"/>
</dbReference>
<feature type="repeat" description="WD" evidence="3">
    <location>
        <begin position="1207"/>
        <end position="1242"/>
    </location>
</feature>
<reference evidence="6 7" key="1">
    <citation type="submission" date="2016-04" db="EMBL/GenBank/DDBJ databases">
        <title>Multiple horizontal gene transfer events from other fungi enriched the ability of the initially mycotrophic fungus Trichoderma (Ascomycota) to feed on dead plant biomass.</title>
        <authorList>
            <person name="Atanasova L."/>
            <person name="Chenthamara K."/>
            <person name="Zhang J."/>
            <person name="Grujic M."/>
            <person name="Henrissat B."/>
            <person name="Kuo A."/>
            <person name="Aertz A."/>
            <person name="Salamov A."/>
            <person name="Lipzen A."/>
            <person name="Labutti K."/>
            <person name="Barry K."/>
            <person name="Miao Y."/>
            <person name="Rahimi M.J."/>
            <person name="Shen Q."/>
            <person name="Grigoriev I.V."/>
            <person name="Kubicek C.P."/>
            <person name="Druzhinina I.S."/>
        </authorList>
    </citation>
    <scope>NUCLEOTIDE SEQUENCE [LARGE SCALE GENOMIC DNA]</scope>
    <source>
        <strain evidence="6 7">NJAU 4742</strain>
    </source>
</reference>
<dbReference type="InterPro" id="IPR027417">
    <property type="entry name" value="P-loop_NTPase"/>
</dbReference>
<feature type="repeat" description="WD" evidence="3">
    <location>
        <begin position="1070"/>
        <end position="1102"/>
    </location>
</feature>
<dbReference type="EMBL" id="LVVK01000017">
    <property type="protein sequence ID" value="OPB40908.1"/>
    <property type="molecule type" value="Genomic_DNA"/>
</dbReference>
<dbReference type="Proteomes" id="UP000191004">
    <property type="component" value="Unassembled WGS sequence"/>
</dbReference>
<evidence type="ECO:0000256" key="3">
    <source>
        <dbReference type="PROSITE-ProRule" id="PRU00221"/>
    </source>
</evidence>
<keyword evidence="1 3" id="KW-0853">WD repeat</keyword>
<dbReference type="InterPro" id="IPR015943">
    <property type="entry name" value="WD40/YVTN_repeat-like_dom_sf"/>
</dbReference>
<dbReference type="PROSITE" id="PS50082">
    <property type="entry name" value="WD_REPEATS_2"/>
    <property type="match status" value="5"/>
</dbReference>